<sequence>EMIIASQDSVLREPLYRLLRLLLCYDDPYFEEQQQRQPDYNHKQKCLTLKESEGISSDSLAERGNNNGHMIKNHPNVETAWTYKHGVGYSTKRLRRVFLGRLIVDILLTIHHVYLLINSLRSIEYQDEDREITFSDTLDPFYRLVRLRSHLHMMALTAIGAQMFLYGWGFRTRFLNGPRMLAAASPTDCKYVALVNQYLYLMVDSMSNEKSSLVFVSSLETENALSDLAHIASLISEHNRRLNHTHYELEPVHMLMSYNHKFGTDQSYRSQSATLIRSEQNQNDCQVPIPAIKFRFPMTNFSVTIEDSFGGYLRALELVLKYFVIPPTISLCIYAIVQGIIGIPVSGIGYYVRAVYIFITLLAFLIPLSLSITVATGTSCMAIELSSQLKLLIKALSALRHRCEIVRTLHTISYDARLHCDHQTGLENRDLSIIQYNTSSSLECIDVLAINLMLLTNGLLVKISQLDKSLNAGRAALLCWNMAIAVLTLVFLFDHYNDLTWGELLNCYGVVNLYISSLIIFSSVASVNGNIQLLEYEWNKLVSQLGYVSQRRILYNLLAFLANRETYSIRLFGRTITTRFLCLLYHIIAIQNHDAD</sequence>
<feature type="transmembrane region" description="Helical" evidence="1">
    <location>
        <begin position="98"/>
        <end position="117"/>
    </location>
</feature>
<comment type="caution">
    <text evidence="2">The sequence shown here is derived from an EMBL/GenBank/DDBJ whole genome shotgun (WGS) entry which is preliminary data.</text>
</comment>
<reference evidence="2 3" key="1">
    <citation type="submission" date="2020-10" db="EMBL/GenBank/DDBJ databases">
        <authorList>
            <person name="Klimov P.B."/>
            <person name="Dyachkov S.M."/>
            <person name="Chetverikov P.E."/>
        </authorList>
    </citation>
    <scope>NUCLEOTIDE SEQUENCE [LARGE SCALE GENOMIC DNA]</scope>
    <source>
        <strain evidence="2">BMOC 18-1129-001#AD2665</strain>
        <tissue evidence="2">Entire mites</tissue>
    </source>
</reference>
<proteinExistence type="predicted"/>
<keyword evidence="1" id="KW-0472">Membrane</keyword>
<organism evidence="2 3">
    <name type="scientific">Fragariocoptes setiger</name>
    <dbReference type="NCBI Taxonomy" id="1670756"/>
    <lineage>
        <taxon>Eukaryota</taxon>
        <taxon>Metazoa</taxon>
        <taxon>Ecdysozoa</taxon>
        <taxon>Arthropoda</taxon>
        <taxon>Chelicerata</taxon>
        <taxon>Arachnida</taxon>
        <taxon>Acari</taxon>
        <taxon>Acariformes</taxon>
        <taxon>Trombidiformes</taxon>
        <taxon>Prostigmata</taxon>
        <taxon>Eupodina</taxon>
        <taxon>Eriophyoidea</taxon>
        <taxon>Phytoptidae</taxon>
        <taxon>Fragariocoptes</taxon>
    </lineage>
</organism>
<evidence type="ECO:0000313" key="3">
    <source>
        <dbReference type="Proteomes" id="UP000825002"/>
    </source>
</evidence>
<keyword evidence="3" id="KW-1185">Reference proteome</keyword>
<keyword evidence="1" id="KW-1133">Transmembrane helix</keyword>
<feature type="non-terminal residue" evidence="2">
    <location>
        <position position="1"/>
    </location>
</feature>
<evidence type="ECO:0000256" key="1">
    <source>
        <dbReference type="SAM" id="Phobius"/>
    </source>
</evidence>
<keyword evidence="1" id="KW-0812">Transmembrane</keyword>
<protein>
    <recommendedName>
        <fullName evidence="4">Gustatory receptor</fullName>
    </recommendedName>
</protein>
<feature type="transmembrane region" description="Helical" evidence="1">
    <location>
        <begin position="322"/>
        <end position="343"/>
    </location>
</feature>
<evidence type="ECO:0000313" key="2">
    <source>
        <dbReference type="EMBL" id="KAG9510550.1"/>
    </source>
</evidence>
<feature type="transmembrane region" description="Helical" evidence="1">
    <location>
        <begin position="475"/>
        <end position="493"/>
    </location>
</feature>
<name>A0ABQ7SAV2_9ACAR</name>
<dbReference type="Proteomes" id="UP000825002">
    <property type="component" value="Unassembled WGS sequence"/>
</dbReference>
<evidence type="ECO:0008006" key="4">
    <source>
        <dbReference type="Google" id="ProtNLM"/>
    </source>
</evidence>
<feature type="transmembrane region" description="Helical" evidence="1">
    <location>
        <begin position="513"/>
        <end position="531"/>
    </location>
</feature>
<gene>
    <name evidence="2" type="ORF">GZH46_00904</name>
</gene>
<accession>A0ABQ7SAV2</accession>
<feature type="transmembrane region" description="Helical" evidence="1">
    <location>
        <begin position="151"/>
        <end position="170"/>
    </location>
</feature>
<dbReference type="EMBL" id="JAIFTH010000123">
    <property type="protein sequence ID" value="KAG9510550.1"/>
    <property type="molecule type" value="Genomic_DNA"/>
</dbReference>
<feature type="transmembrane region" description="Helical" evidence="1">
    <location>
        <begin position="355"/>
        <end position="383"/>
    </location>
</feature>